<dbReference type="InterPro" id="IPR037522">
    <property type="entry name" value="HD_GYP_dom"/>
</dbReference>
<keyword evidence="3" id="KW-1185">Reference proteome</keyword>
<evidence type="ECO:0000259" key="1">
    <source>
        <dbReference type="PROSITE" id="PS51832"/>
    </source>
</evidence>
<dbReference type="Pfam" id="PF13487">
    <property type="entry name" value="HD_5"/>
    <property type="match status" value="1"/>
</dbReference>
<evidence type="ECO:0000313" key="2">
    <source>
        <dbReference type="EMBL" id="KMO11770.1"/>
    </source>
</evidence>
<dbReference type="InterPro" id="IPR006675">
    <property type="entry name" value="HDIG_dom"/>
</dbReference>
<name>A0ABR5GRM2_9HYPH</name>
<dbReference type="PANTHER" id="PTHR43155:SF2">
    <property type="entry name" value="CYCLIC DI-GMP PHOSPHODIESTERASE PA4108"/>
    <property type="match status" value="1"/>
</dbReference>
<dbReference type="PANTHER" id="PTHR43155">
    <property type="entry name" value="CYCLIC DI-GMP PHOSPHODIESTERASE PA4108-RELATED"/>
    <property type="match status" value="1"/>
</dbReference>
<reference evidence="2 3" key="1">
    <citation type="submission" date="2015-01" db="EMBL/GenBank/DDBJ databases">
        <title>Genome sequencing of Methylobacterium platani JCM14648 type strain.</title>
        <authorList>
            <person name="Chaudhry V."/>
            <person name="Patil P.B."/>
        </authorList>
    </citation>
    <scope>NUCLEOTIDE SEQUENCE [LARGE SCALE GENOMIC DNA]</scope>
    <source>
        <strain evidence="2 3">JCM 14648</strain>
    </source>
</reference>
<gene>
    <name evidence="2" type="ORF">SQ03_26145</name>
</gene>
<organism evidence="2 3">
    <name type="scientific">Methylobacterium platani JCM 14648</name>
    <dbReference type="NCBI Taxonomy" id="1295136"/>
    <lineage>
        <taxon>Bacteria</taxon>
        <taxon>Pseudomonadati</taxon>
        <taxon>Pseudomonadota</taxon>
        <taxon>Alphaproteobacteria</taxon>
        <taxon>Hyphomicrobiales</taxon>
        <taxon>Methylobacteriaceae</taxon>
        <taxon>Methylobacterium</taxon>
    </lineage>
</organism>
<dbReference type="Proteomes" id="UP000035947">
    <property type="component" value="Unassembled WGS sequence"/>
</dbReference>
<evidence type="ECO:0000313" key="3">
    <source>
        <dbReference type="Proteomes" id="UP000035947"/>
    </source>
</evidence>
<protein>
    <submittedName>
        <fullName evidence="2">Metal-dependent phosphohydrolase</fullName>
    </submittedName>
</protein>
<dbReference type="NCBIfam" id="TIGR00277">
    <property type="entry name" value="HDIG"/>
    <property type="match status" value="1"/>
</dbReference>
<dbReference type="PROSITE" id="PS51832">
    <property type="entry name" value="HD_GYP"/>
    <property type="match status" value="1"/>
</dbReference>
<dbReference type="SUPFAM" id="SSF109604">
    <property type="entry name" value="HD-domain/PDEase-like"/>
    <property type="match status" value="1"/>
</dbReference>
<proteinExistence type="predicted"/>
<dbReference type="CDD" id="cd00077">
    <property type="entry name" value="HDc"/>
    <property type="match status" value="1"/>
</dbReference>
<comment type="caution">
    <text evidence="2">The sequence shown here is derived from an EMBL/GenBank/DDBJ whole genome shotgun (WGS) entry which is preliminary data.</text>
</comment>
<dbReference type="Gene3D" id="1.10.3210.10">
    <property type="entry name" value="Hypothetical protein af1432"/>
    <property type="match status" value="1"/>
</dbReference>
<dbReference type="InterPro" id="IPR003607">
    <property type="entry name" value="HD/PDEase_dom"/>
</dbReference>
<accession>A0ABR5GRM2</accession>
<dbReference type="SMART" id="SM00471">
    <property type="entry name" value="HDc"/>
    <property type="match status" value="1"/>
</dbReference>
<sequence>MGGLLLISDDLPRTMRLAHALGPVRRCSIHDLYDDAMPASQPDLVVGDVAQLSSEALRRLKRILEPVRAAGAPFLVLTHGNAARAEAQARLLDPNDILPALSVFERVAGRIDRLQEEGGSTAAARLAEEARQFFGRTFFSGQTVTPELASTGTGLIARAVQRCGIRDWVQAVRRFDEATQQHCLLVTGLAAAFATRLGFADLDCYRLTKAALLHDVGKTRISSAILNKPGRLTEEEMAVMRTHAALGYDLLVQGDFSPEMLQVVRSHHEMLDGSGYPDGLREAEVPDLVRLVTICDIYGALIERRPYRAPMSGAEAFAILRSMTGRLDAELVQAFRPVMTVFDPPATTSDRSQNLST</sequence>
<dbReference type="EMBL" id="JXOD01000289">
    <property type="protein sequence ID" value="KMO11770.1"/>
    <property type="molecule type" value="Genomic_DNA"/>
</dbReference>
<feature type="domain" description="HD-GYP" evidence="1">
    <location>
        <begin position="157"/>
        <end position="351"/>
    </location>
</feature>